<evidence type="ECO:0000256" key="9">
    <source>
        <dbReference type="ARBA" id="ARBA00023004"/>
    </source>
</evidence>
<dbReference type="PRINTS" id="PR00385">
    <property type="entry name" value="P450"/>
</dbReference>
<dbReference type="GO" id="GO:0005506">
    <property type="term" value="F:iron ion binding"/>
    <property type="evidence" value="ECO:0007669"/>
    <property type="project" value="InterPro"/>
</dbReference>
<evidence type="ECO:0000256" key="14">
    <source>
        <dbReference type="SAM" id="Phobius"/>
    </source>
</evidence>
<protein>
    <recommendedName>
        <fullName evidence="17">Cytochrome P450</fullName>
    </recommendedName>
</protein>
<keyword evidence="6 12" id="KW-0479">Metal-binding</keyword>
<dbReference type="SUPFAM" id="SSF48264">
    <property type="entry name" value="Cytochrome P450"/>
    <property type="match status" value="1"/>
</dbReference>
<comment type="subcellular location">
    <subcellularLocation>
        <location evidence="2">Membrane</location>
        <topology evidence="2">Single-pass membrane protein</topology>
    </subcellularLocation>
</comment>
<keyword evidence="10 13" id="KW-0503">Monooxygenase</keyword>
<evidence type="ECO:0000256" key="6">
    <source>
        <dbReference type="ARBA" id="ARBA00022723"/>
    </source>
</evidence>
<evidence type="ECO:0000256" key="1">
    <source>
        <dbReference type="ARBA" id="ARBA00001971"/>
    </source>
</evidence>
<keyword evidence="8 13" id="KW-0560">Oxidoreductase</keyword>
<dbReference type="GO" id="GO:0016705">
    <property type="term" value="F:oxidoreductase activity, acting on paired donors, with incorporation or reduction of molecular oxygen"/>
    <property type="evidence" value="ECO:0007669"/>
    <property type="project" value="InterPro"/>
</dbReference>
<dbReference type="PANTHER" id="PTHR24286:SF349">
    <property type="entry name" value="CYTOCHROME P450 716A1-RELATED"/>
    <property type="match status" value="1"/>
</dbReference>
<dbReference type="GO" id="GO:0016125">
    <property type="term" value="P:sterol metabolic process"/>
    <property type="evidence" value="ECO:0007669"/>
    <property type="project" value="TreeGrafter"/>
</dbReference>
<evidence type="ECO:0008006" key="17">
    <source>
        <dbReference type="Google" id="ProtNLM"/>
    </source>
</evidence>
<gene>
    <name evidence="15" type="ORF">RIF29_30858</name>
</gene>
<dbReference type="PROSITE" id="PS00086">
    <property type="entry name" value="CYTOCHROME_P450"/>
    <property type="match status" value="1"/>
</dbReference>
<evidence type="ECO:0000256" key="5">
    <source>
        <dbReference type="ARBA" id="ARBA00022692"/>
    </source>
</evidence>
<comment type="similarity">
    <text evidence="3 13">Belongs to the cytochrome P450 family.</text>
</comment>
<evidence type="ECO:0000256" key="3">
    <source>
        <dbReference type="ARBA" id="ARBA00010617"/>
    </source>
</evidence>
<keyword evidence="4 12" id="KW-0349">Heme</keyword>
<comment type="cofactor">
    <cofactor evidence="1 12">
        <name>heme</name>
        <dbReference type="ChEBI" id="CHEBI:30413"/>
    </cofactor>
</comment>
<feature type="binding site" description="axial binding residue" evidence="12">
    <location>
        <position position="429"/>
    </location>
    <ligand>
        <name>heme</name>
        <dbReference type="ChEBI" id="CHEBI:30413"/>
    </ligand>
    <ligandPart>
        <name>Fe</name>
        <dbReference type="ChEBI" id="CHEBI:18248"/>
    </ligandPart>
</feature>
<dbReference type="GO" id="GO:0016020">
    <property type="term" value="C:membrane"/>
    <property type="evidence" value="ECO:0007669"/>
    <property type="project" value="UniProtKB-SubCell"/>
</dbReference>
<dbReference type="PANTHER" id="PTHR24286">
    <property type="entry name" value="CYTOCHROME P450 26"/>
    <property type="match status" value="1"/>
</dbReference>
<dbReference type="AlphaFoldDB" id="A0AAN9HUX4"/>
<evidence type="ECO:0000256" key="11">
    <source>
        <dbReference type="ARBA" id="ARBA00023136"/>
    </source>
</evidence>
<accession>A0AAN9HUX4</accession>
<keyword evidence="11 14" id="KW-0472">Membrane</keyword>
<keyword evidence="9 12" id="KW-0408">Iron</keyword>
<dbReference type="Pfam" id="PF00067">
    <property type="entry name" value="p450"/>
    <property type="match status" value="1"/>
</dbReference>
<evidence type="ECO:0000256" key="2">
    <source>
        <dbReference type="ARBA" id="ARBA00004167"/>
    </source>
</evidence>
<evidence type="ECO:0000256" key="8">
    <source>
        <dbReference type="ARBA" id="ARBA00023002"/>
    </source>
</evidence>
<keyword evidence="16" id="KW-1185">Reference proteome</keyword>
<dbReference type="CDD" id="cd11043">
    <property type="entry name" value="CYP90-like"/>
    <property type="match status" value="1"/>
</dbReference>
<dbReference type="FunFam" id="1.10.630.10:FF:000022">
    <property type="entry name" value="Taxadiene 5-alpha hydroxylase"/>
    <property type="match status" value="1"/>
</dbReference>
<reference evidence="15 16" key="1">
    <citation type="submission" date="2024-01" db="EMBL/GenBank/DDBJ databases">
        <title>The genomes of 5 underutilized Papilionoideae crops provide insights into root nodulation and disease resistanc.</title>
        <authorList>
            <person name="Yuan L."/>
        </authorList>
    </citation>
    <scope>NUCLEOTIDE SEQUENCE [LARGE SCALE GENOMIC DNA]</scope>
    <source>
        <strain evidence="15">ZHUSHIDOU_FW_LH</strain>
        <tissue evidence="15">Leaf</tissue>
    </source>
</reference>
<organism evidence="15 16">
    <name type="scientific">Crotalaria pallida</name>
    <name type="common">Smooth rattlebox</name>
    <name type="synonym">Crotalaria striata</name>
    <dbReference type="NCBI Taxonomy" id="3830"/>
    <lineage>
        <taxon>Eukaryota</taxon>
        <taxon>Viridiplantae</taxon>
        <taxon>Streptophyta</taxon>
        <taxon>Embryophyta</taxon>
        <taxon>Tracheophyta</taxon>
        <taxon>Spermatophyta</taxon>
        <taxon>Magnoliopsida</taxon>
        <taxon>eudicotyledons</taxon>
        <taxon>Gunneridae</taxon>
        <taxon>Pentapetalae</taxon>
        <taxon>rosids</taxon>
        <taxon>fabids</taxon>
        <taxon>Fabales</taxon>
        <taxon>Fabaceae</taxon>
        <taxon>Papilionoideae</taxon>
        <taxon>50 kb inversion clade</taxon>
        <taxon>genistoids sensu lato</taxon>
        <taxon>core genistoids</taxon>
        <taxon>Crotalarieae</taxon>
        <taxon>Crotalaria</taxon>
    </lineage>
</organism>
<evidence type="ECO:0000256" key="4">
    <source>
        <dbReference type="ARBA" id="ARBA00022617"/>
    </source>
</evidence>
<dbReference type="InterPro" id="IPR002401">
    <property type="entry name" value="Cyt_P450_E_grp-I"/>
</dbReference>
<evidence type="ECO:0000313" key="15">
    <source>
        <dbReference type="EMBL" id="KAK7257123.1"/>
    </source>
</evidence>
<keyword evidence="7 14" id="KW-1133">Transmembrane helix</keyword>
<evidence type="ECO:0000256" key="7">
    <source>
        <dbReference type="ARBA" id="ARBA00022989"/>
    </source>
</evidence>
<dbReference type="InterPro" id="IPR017972">
    <property type="entry name" value="Cyt_P450_CS"/>
</dbReference>
<proteinExistence type="inferred from homology"/>
<evidence type="ECO:0000256" key="12">
    <source>
        <dbReference type="PIRSR" id="PIRSR602401-1"/>
    </source>
</evidence>
<sequence length="482" mass="55350">MEDFYLSSLFLFVSFVSLFSLFFFLFYKHRSPFTAPNLPPGNIGYPMIGETLEFLSAGWKGHPEKFIFDRMNKYSSNIFKTSLLMEPTIVFCGASCNKFLFSNESKLVTSWWPDTVYKIFPSAPHKDSKEESKKVRNLVPMFLKPEALQRYVGVMDSIAQRHFASFWEDKTEVTVFPLTKRYTFLLACRLFMSVEDENHVAKIEGPFNRLASGILSLPINLPGTPFNKAIKASKFIRKELLVIINKRKEDLAEGKASPTQDILTHMLLTCDENGQYMTEIDIADKILGLLIGGHDTASTACTFIVKYLAELPRIYNGVYQEQMEIAESKPLGELLTWNDINKMKYSWNVACEVMRLTPPVQGAYREANNDFIFNGFSIPKGWKLYWNVNSTHKSPEYFPEPDKFDPIRFEGNGPAPYTFVPFGGGPRLCPGKEYARLEILVFIHNLVKRFKWKKVIPNEKVVFNPSPMPRNDLPIHLYPHKA</sequence>
<dbReference type="InterPro" id="IPR001128">
    <property type="entry name" value="Cyt_P450"/>
</dbReference>
<evidence type="ECO:0000256" key="13">
    <source>
        <dbReference type="RuleBase" id="RU000461"/>
    </source>
</evidence>
<dbReference type="Proteomes" id="UP001372338">
    <property type="component" value="Unassembled WGS sequence"/>
</dbReference>
<dbReference type="PRINTS" id="PR00463">
    <property type="entry name" value="EP450I"/>
</dbReference>
<dbReference type="InterPro" id="IPR036396">
    <property type="entry name" value="Cyt_P450_sf"/>
</dbReference>
<evidence type="ECO:0000256" key="10">
    <source>
        <dbReference type="ARBA" id="ARBA00023033"/>
    </source>
</evidence>
<dbReference type="GO" id="GO:0004497">
    <property type="term" value="F:monooxygenase activity"/>
    <property type="evidence" value="ECO:0007669"/>
    <property type="project" value="UniProtKB-KW"/>
</dbReference>
<comment type="caution">
    <text evidence="15">The sequence shown here is derived from an EMBL/GenBank/DDBJ whole genome shotgun (WGS) entry which is preliminary data.</text>
</comment>
<name>A0AAN9HUX4_CROPI</name>
<evidence type="ECO:0000313" key="16">
    <source>
        <dbReference type="Proteomes" id="UP001372338"/>
    </source>
</evidence>
<feature type="transmembrane region" description="Helical" evidence="14">
    <location>
        <begin position="6"/>
        <end position="27"/>
    </location>
</feature>
<dbReference type="Gene3D" id="1.10.630.10">
    <property type="entry name" value="Cytochrome P450"/>
    <property type="match status" value="1"/>
</dbReference>
<dbReference type="EMBL" id="JAYWIO010000006">
    <property type="protein sequence ID" value="KAK7257123.1"/>
    <property type="molecule type" value="Genomic_DNA"/>
</dbReference>
<keyword evidence="5 14" id="KW-0812">Transmembrane</keyword>
<dbReference type="GO" id="GO:0020037">
    <property type="term" value="F:heme binding"/>
    <property type="evidence" value="ECO:0007669"/>
    <property type="project" value="InterPro"/>
</dbReference>